<proteinExistence type="predicted"/>
<dbReference type="OrthoDB" id="9150024at2"/>
<keyword evidence="3" id="KW-1185">Reference proteome</keyword>
<reference evidence="2 3" key="1">
    <citation type="submission" date="2019-04" db="EMBL/GenBank/DDBJ databases">
        <authorList>
            <person name="Feng G."/>
            <person name="Zhang J."/>
            <person name="Zhu H."/>
        </authorList>
    </citation>
    <scope>NUCLEOTIDE SEQUENCE [LARGE SCALE GENOMIC DNA]</scope>
    <source>
        <strain evidence="2 3">JCM 17223</strain>
    </source>
</reference>
<dbReference type="EMBL" id="SRLD01000021">
    <property type="protein sequence ID" value="TGE15706.1"/>
    <property type="molecule type" value="Genomic_DNA"/>
</dbReference>
<dbReference type="AlphaFoldDB" id="A0A4Z0PK50"/>
<organism evidence="2 3">
    <name type="scientific">Hymenobacter elongatus</name>
    <dbReference type="NCBI Taxonomy" id="877208"/>
    <lineage>
        <taxon>Bacteria</taxon>
        <taxon>Pseudomonadati</taxon>
        <taxon>Bacteroidota</taxon>
        <taxon>Cytophagia</taxon>
        <taxon>Cytophagales</taxon>
        <taxon>Hymenobacteraceae</taxon>
        <taxon>Hymenobacter</taxon>
    </lineage>
</organism>
<dbReference type="GO" id="GO:0006352">
    <property type="term" value="P:DNA-templated transcription initiation"/>
    <property type="evidence" value="ECO:0007669"/>
    <property type="project" value="InterPro"/>
</dbReference>
<dbReference type="InterPro" id="IPR036388">
    <property type="entry name" value="WH-like_DNA-bd_sf"/>
</dbReference>
<name>A0A4Z0PK50_9BACT</name>
<protein>
    <recommendedName>
        <fullName evidence="1">RNA polymerase sigma factor 70 region 4 type 2 domain-containing protein</fullName>
    </recommendedName>
</protein>
<dbReference type="RefSeq" id="WP_135498056.1">
    <property type="nucleotide sequence ID" value="NZ_SRLD01000021.1"/>
</dbReference>
<dbReference type="Pfam" id="PF08281">
    <property type="entry name" value="Sigma70_r4_2"/>
    <property type="match status" value="1"/>
</dbReference>
<comment type="caution">
    <text evidence="2">The sequence shown here is derived from an EMBL/GenBank/DDBJ whole genome shotgun (WGS) entry which is preliminary data.</text>
</comment>
<dbReference type="SUPFAM" id="SSF88659">
    <property type="entry name" value="Sigma3 and sigma4 domains of RNA polymerase sigma factors"/>
    <property type="match status" value="1"/>
</dbReference>
<dbReference type="InterPro" id="IPR013249">
    <property type="entry name" value="RNA_pol_sigma70_r4_t2"/>
</dbReference>
<evidence type="ECO:0000259" key="1">
    <source>
        <dbReference type="Pfam" id="PF08281"/>
    </source>
</evidence>
<dbReference type="Proteomes" id="UP000297739">
    <property type="component" value="Unassembled WGS sequence"/>
</dbReference>
<sequence>MDLKFFDGFSYERIAEVMSLNVQSVRNLIFNALQAVRKAMPCRWPCCICCAANKKQVGGSSGQGALRLP</sequence>
<gene>
    <name evidence="2" type="ORF">E5J99_12015</name>
</gene>
<accession>A0A4Z0PK50</accession>
<evidence type="ECO:0000313" key="2">
    <source>
        <dbReference type="EMBL" id="TGE15706.1"/>
    </source>
</evidence>
<dbReference type="InterPro" id="IPR013324">
    <property type="entry name" value="RNA_pol_sigma_r3/r4-like"/>
</dbReference>
<evidence type="ECO:0000313" key="3">
    <source>
        <dbReference type="Proteomes" id="UP000297739"/>
    </source>
</evidence>
<feature type="domain" description="RNA polymerase sigma factor 70 region 4 type 2" evidence="1">
    <location>
        <begin position="3"/>
        <end position="35"/>
    </location>
</feature>
<dbReference type="Gene3D" id="1.10.10.10">
    <property type="entry name" value="Winged helix-like DNA-binding domain superfamily/Winged helix DNA-binding domain"/>
    <property type="match status" value="1"/>
</dbReference>
<dbReference type="GO" id="GO:0003677">
    <property type="term" value="F:DNA binding"/>
    <property type="evidence" value="ECO:0007669"/>
    <property type="project" value="InterPro"/>
</dbReference>
<dbReference type="GO" id="GO:0016987">
    <property type="term" value="F:sigma factor activity"/>
    <property type="evidence" value="ECO:0007669"/>
    <property type="project" value="InterPro"/>
</dbReference>